<feature type="domain" description="Response regulatory" evidence="7">
    <location>
        <begin position="712"/>
        <end position="829"/>
    </location>
</feature>
<accession>A0A9N8ZUV4</accession>
<dbReference type="PANTHER" id="PTHR43547">
    <property type="entry name" value="TWO-COMPONENT HISTIDINE KINASE"/>
    <property type="match status" value="1"/>
</dbReference>
<dbReference type="InterPro" id="IPR004358">
    <property type="entry name" value="Sig_transdc_His_kin-like_C"/>
</dbReference>
<dbReference type="InterPro" id="IPR003018">
    <property type="entry name" value="GAF"/>
</dbReference>
<dbReference type="InterPro" id="IPR005467">
    <property type="entry name" value="His_kinase_dom"/>
</dbReference>
<feature type="domain" description="Histidine kinase" evidence="6">
    <location>
        <begin position="1053"/>
        <end position="1292"/>
    </location>
</feature>
<evidence type="ECO:0000313" key="9">
    <source>
        <dbReference type="Proteomes" id="UP000789739"/>
    </source>
</evidence>
<feature type="modified residue" description="4-aspartylphosphate" evidence="4">
    <location>
        <position position="762"/>
    </location>
</feature>
<dbReference type="InterPro" id="IPR036097">
    <property type="entry name" value="HisK_dim/P_sf"/>
</dbReference>
<keyword evidence="9" id="KW-1185">Reference proteome</keyword>
<evidence type="ECO:0000256" key="4">
    <source>
        <dbReference type="PROSITE-ProRule" id="PRU00169"/>
    </source>
</evidence>
<dbReference type="InterPro" id="IPR029016">
    <property type="entry name" value="GAF-like_dom_sf"/>
</dbReference>
<dbReference type="SUPFAM" id="SSF47384">
    <property type="entry name" value="Homodimeric domain of signal transducing histidine kinase"/>
    <property type="match status" value="2"/>
</dbReference>
<reference evidence="8" key="1">
    <citation type="submission" date="2021-06" db="EMBL/GenBank/DDBJ databases">
        <authorList>
            <person name="Kallberg Y."/>
            <person name="Tangrot J."/>
            <person name="Rosling A."/>
        </authorList>
    </citation>
    <scope>NUCLEOTIDE SEQUENCE</scope>
    <source>
        <strain evidence="8">BR232B</strain>
    </source>
</reference>
<gene>
    <name evidence="8" type="ORF">PBRASI_LOCUS2967</name>
</gene>
<dbReference type="GO" id="GO:0000155">
    <property type="term" value="F:phosphorelay sensor kinase activity"/>
    <property type="evidence" value="ECO:0007669"/>
    <property type="project" value="InterPro"/>
</dbReference>
<evidence type="ECO:0000256" key="2">
    <source>
        <dbReference type="ARBA" id="ARBA00022679"/>
    </source>
</evidence>
<dbReference type="InterPro" id="IPR003594">
    <property type="entry name" value="HATPase_dom"/>
</dbReference>
<keyword evidence="2" id="KW-0808">Transferase</keyword>
<evidence type="ECO:0000256" key="1">
    <source>
        <dbReference type="ARBA" id="ARBA00022553"/>
    </source>
</evidence>
<dbReference type="Gene3D" id="3.30.450.20">
    <property type="entry name" value="PAS domain"/>
    <property type="match status" value="1"/>
</dbReference>
<dbReference type="OrthoDB" id="5378913at2759"/>
<feature type="compositionally biased region" description="Basic and acidic residues" evidence="5">
    <location>
        <begin position="1507"/>
        <end position="1517"/>
    </location>
</feature>
<dbReference type="CDD" id="cd00082">
    <property type="entry name" value="HisKA"/>
    <property type="match status" value="2"/>
</dbReference>
<dbReference type="InterPro" id="IPR011006">
    <property type="entry name" value="CheY-like_superfamily"/>
</dbReference>
<evidence type="ECO:0000313" key="8">
    <source>
        <dbReference type="EMBL" id="CAG8508148.1"/>
    </source>
</evidence>
<feature type="domain" description="Histidine kinase" evidence="6">
    <location>
        <begin position="395"/>
        <end position="622"/>
    </location>
</feature>
<dbReference type="InterPro" id="IPR036890">
    <property type="entry name" value="HATPase_C_sf"/>
</dbReference>
<feature type="domain" description="Response regulatory" evidence="7">
    <location>
        <begin position="1551"/>
        <end position="1684"/>
    </location>
</feature>
<dbReference type="CDD" id="cd16922">
    <property type="entry name" value="HATPase_EvgS-ArcB-TorS-like"/>
    <property type="match status" value="1"/>
</dbReference>
<keyword evidence="1 4" id="KW-0597">Phosphoprotein</keyword>
<dbReference type="FunFam" id="3.30.565.10:FF:000010">
    <property type="entry name" value="Sensor histidine kinase RcsC"/>
    <property type="match status" value="1"/>
</dbReference>
<feature type="compositionally biased region" description="Basic and acidic residues" evidence="5">
    <location>
        <begin position="1527"/>
        <end position="1541"/>
    </location>
</feature>
<dbReference type="SMART" id="SM00065">
    <property type="entry name" value="GAF"/>
    <property type="match status" value="1"/>
</dbReference>
<dbReference type="SMART" id="SM00448">
    <property type="entry name" value="REC"/>
    <property type="match status" value="2"/>
</dbReference>
<comment type="caution">
    <text evidence="8">The sequence shown here is derived from an EMBL/GenBank/DDBJ whole genome shotgun (WGS) entry which is preliminary data.</text>
</comment>
<dbReference type="Gene3D" id="3.30.450.40">
    <property type="match status" value="1"/>
</dbReference>
<evidence type="ECO:0000256" key="5">
    <source>
        <dbReference type="SAM" id="MobiDB-lite"/>
    </source>
</evidence>
<feature type="region of interest" description="Disordered" evidence="5">
    <location>
        <begin position="1498"/>
        <end position="1542"/>
    </location>
</feature>
<proteinExistence type="predicted"/>
<dbReference type="PANTHER" id="PTHR43547:SF2">
    <property type="entry name" value="HYBRID SIGNAL TRANSDUCTION HISTIDINE KINASE C"/>
    <property type="match status" value="1"/>
</dbReference>
<dbReference type="SUPFAM" id="SSF55874">
    <property type="entry name" value="ATPase domain of HSP90 chaperone/DNA topoisomerase II/histidine kinase"/>
    <property type="match status" value="2"/>
</dbReference>
<dbReference type="Gene3D" id="3.30.565.10">
    <property type="entry name" value="Histidine kinase-like ATPase, C-terminal domain"/>
    <property type="match status" value="2"/>
</dbReference>
<dbReference type="Pfam" id="PF00072">
    <property type="entry name" value="Response_reg"/>
    <property type="match status" value="2"/>
</dbReference>
<name>A0A9N8ZUV4_9GLOM</name>
<organism evidence="8 9">
    <name type="scientific">Paraglomus brasilianum</name>
    <dbReference type="NCBI Taxonomy" id="144538"/>
    <lineage>
        <taxon>Eukaryota</taxon>
        <taxon>Fungi</taxon>
        <taxon>Fungi incertae sedis</taxon>
        <taxon>Mucoromycota</taxon>
        <taxon>Glomeromycotina</taxon>
        <taxon>Glomeromycetes</taxon>
        <taxon>Paraglomerales</taxon>
        <taxon>Paraglomeraceae</taxon>
        <taxon>Paraglomus</taxon>
    </lineage>
</organism>
<dbReference type="Gene3D" id="3.40.50.2300">
    <property type="match status" value="2"/>
</dbReference>
<dbReference type="Proteomes" id="UP000789739">
    <property type="component" value="Unassembled WGS sequence"/>
</dbReference>
<feature type="modified residue" description="4-aspartylphosphate" evidence="4">
    <location>
        <position position="1616"/>
    </location>
</feature>
<dbReference type="CDD" id="cd17546">
    <property type="entry name" value="REC_hyHK_CKI1_RcsC-like"/>
    <property type="match status" value="1"/>
</dbReference>
<dbReference type="Pfam" id="PF02518">
    <property type="entry name" value="HATPase_c"/>
    <property type="match status" value="2"/>
</dbReference>
<dbReference type="PROSITE" id="PS50109">
    <property type="entry name" value="HIS_KIN"/>
    <property type="match status" value="2"/>
</dbReference>
<dbReference type="Pfam" id="PF01590">
    <property type="entry name" value="GAF"/>
    <property type="match status" value="1"/>
</dbReference>
<dbReference type="SUPFAM" id="SSF55781">
    <property type="entry name" value="GAF domain-like"/>
    <property type="match status" value="1"/>
</dbReference>
<sequence length="1687" mass="189508">MSNLSDAIDGDSGDSGEEIPVTELVYSFDWSTTPLGPMSDWPAWLKSTVDLCLHSVFPIGLYIGPEKVLIYNQMWRPILKRKHPAALGTLASETWSEIYDVLEPLFDEVFTTGKGQFNDDFLLYMNRSGYVEEAYFSFTLSPMFTEDGKVGGIFNAVQETTQRVLMARRLKTLGDLANGTQGAKSIESACHFTTEVFRENDMDIPYAIIYLVENEKVGSEFKPKNARLEATTFDSELAVIKGADGTEEYLFVHGQSRRDLPEVLPKTPELIDLTDAETSDNNMVENNREIPASEPWPLALAVFKNDNVTIKLSDNSLAVLCPVITTSAGKSFLTALMICGISKHRALDREYEEFLHLVIGQVSSSFTQGRSREEERKQAEMLADLNRQKIAFFQNISHELRSPLTLMLSPLEEAMELCPKNAPIFAHLKLIQKNNRRLLKLVNTLLQFSRIEAGRLQAWFCSVDICSLTLELASNFESTSKSFGLYYKFEIPSDEELSKQLEQKVFLDEEMYEKIVFNLCSNAFKHTWTGGVTVRLFVEPKNGKEGVILEVADTGVGIPEEHLGNLFQRFYRIESRQSRSHEGTGIGLALVKELVIKHGGDISVTSKVDVGTTFRIWFPTGWDHLPSSQVHFNTEKSSVNPNYARDKQLYSNAELYLEECMQWIQHSKPTQFDDESDPMLVDDGSASQQKTDELSVLYTEPDCFESDNVKKCVLVVDDNTDMRNYLKSLIKRQFDCICAVDGCDALRVIKNSQRLPDLILSDIMMPNMNGYELLAAIRNNPRIQMIPVILLSARAGEEASVEGLEKGADDYLIKPFNARELLARIRANIKLSHLRRQLLAEQRRQSETKQLLFTISSKIRSGFGIQETLDTAIVEVKKILSCDSLLIIDSIVINDKIACKVMSASLRPQDDPSKIVGGVFHHFSCDKYISKSKKKKNTCSDSTDVQYDEYEELGLLEDDELHDSRDLEVDISSDYESQVICRRVSIISVAIRLKSSLWGWIVAHQRPGYIWTESEKMFLQQVSNQISLAISHAILVEEKLKREAQMEAAKEANKAKKLRTPLGAIIGALSAFEGTPLRPDQRDMVEVMTRASDVVLSVVNDILDAARLEAQKLTLINRTFDLIELVEKNIAMFGERAGSKEMELIFLYEPRESPKYVKTDPERLQQVIMNLLSNAIKYTEKGKVEVRLSIRDRCSAVAGENRDNSTDSNDNNNTGHLLIEIIDTGIGIDPKEAQHIWKSYARGDASMTRRRDGAGLGLSISKSLVDLNGGTLGVDSELNKGSRFWFTWNFEHLSLPTIPKLKTLPCSSHDQQNWQGTEESLTKRVLIIDPFEATRTAFTTMISDSVGKVYEYADYQTAIEAVREYGKNNSGPMCNFAFFSVGEKNAKMVEDTAKELKRLCGEDRLSIILLIFWSSSGRTIGKKLIENLGKNVAAICKPIMQKRILDCISHFDLYVTRPSDENATGIEEDNSAMYSIFYNHNRPTAAYNLSNLRDSDEPTVIRGVAGNERERKPETTHRPTKRSATSEWKDQTDAEEPESKSRNRVVNASKCVLCVEDNAVNLKVIKAQLSKLGYQHLSAVNGKEAVEVVKKQYEQNLFASSSGSSEPEKISLILMDCAMPIMSGFEASQAIRAMGPELQNLPIIALTASAIAGTKEQCLEAGMSDYLTKPLKLQTLKGKLLEWLGEN</sequence>
<dbReference type="InterPro" id="IPR003661">
    <property type="entry name" value="HisK_dim/P_dom"/>
</dbReference>
<evidence type="ECO:0000259" key="7">
    <source>
        <dbReference type="PROSITE" id="PS50110"/>
    </source>
</evidence>
<dbReference type="SMART" id="SM00388">
    <property type="entry name" value="HisKA"/>
    <property type="match status" value="2"/>
</dbReference>
<protein>
    <submittedName>
        <fullName evidence="8">7360_t:CDS:1</fullName>
    </submittedName>
</protein>
<keyword evidence="3" id="KW-0418">Kinase</keyword>
<dbReference type="InterPro" id="IPR001789">
    <property type="entry name" value="Sig_transdc_resp-reg_receiver"/>
</dbReference>
<dbReference type="SMART" id="SM00387">
    <property type="entry name" value="HATPase_c"/>
    <property type="match status" value="2"/>
</dbReference>
<dbReference type="PROSITE" id="PS50110">
    <property type="entry name" value="RESPONSE_REGULATORY"/>
    <property type="match status" value="2"/>
</dbReference>
<dbReference type="Pfam" id="PF00512">
    <property type="entry name" value="HisKA"/>
    <property type="match status" value="2"/>
</dbReference>
<evidence type="ECO:0000256" key="3">
    <source>
        <dbReference type="ARBA" id="ARBA00022777"/>
    </source>
</evidence>
<dbReference type="SUPFAM" id="SSF52172">
    <property type="entry name" value="CheY-like"/>
    <property type="match status" value="2"/>
</dbReference>
<dbReference type="Gene3D" id="1.10.287.130">
    <property type="match status" value="2"/>
</dbReference>
<evidence type="ECO:0000259" key="6">
    <source>
        <dbReference type="PROSITE" id="PS50109"/>
    </source>
</evidence>
<dbReference type="PRINTS" id="PR00344">
    <property type="entry name" value="BCTRLSENSOR"/>
</dbReference>
<dbReference type="EMBL" id="CAJVPI010000250">
    <property type="protein sequence ID" value="CAG8508148.1"/>
    <property type="molecule type" value="Genomic_DNA"/>
</dbReference>